<evidence type="ECO:0008006" key="4">
    <source>
        <dbReference type="Google" id="ProtNLM"/>
    </source>
</evidence>
<accession>A0ABT8XS57</accession>
<keyword evidence="1" id="KW-1133">Transmembrane helix</keyword>
<evidence type="ECO:0000256" key="1">
    <source>
        <dbReference type="SAM" id="Phobius"/>
    </source>
</evidence>
<protein>
    <recommendedName>
        <fullName evidence="4">ABC transporter permease</fullName>
    </recommendedName>
</protein>
<dbReference type="EMBL" id="JAUOOM010000005">
    <property type="protein sequence ID" value="MDO6406281.1"/>
    <property type="molecule type" value="Genomic_DNA"/>
</dbReference>
<feature type="transmembrane region" description="Helical" evidence="1">
    <location>
        <begin position="21"/>
        <end position="38"/>
    </location>
</feature>
<comment type="caution">
    <text evidence="2">The sequence shown here is derived from an EMBL/GenBank/DDBJ whole genome shotgun (WGS) entry which is preliminary data.</text>
</comment>
<evidence type="ECO:0000313" key="2">
    <source>
        <dbReference type="EMBL" id="MDO6406281.1"/>
    </source>
</evidence>
<gene>
    <name evidence="2" type="ORF">Q3404_06805</name>
</gene>
<evidence type="ECO:0000313" key="3">
    <source>
        <dbReference type="Proteomes" id="UP001171299"/>
    </source>
</evidence>
<keyword evidence="1" id="KW-0472">Membrane</keyword>
<dbReference type="RefSeq" id="WP_256402054.1">
    <property type="nucleotide sequence ID" value="NZ_CP024636.1"/>
</dbReference>
<name>A0ABT8XS57_9GAMM</name>
<dbReference type="Proteomes" id="UP001171299">
    <property type="component" value="Unassembled WGS sequence"/>
</dbReference>
<organism evidence="2 3">
    <name type="scientific">Pantoea phytobeneficialis</name>
    <dbReference type="NCBI Taxonomy" id="2052056"/>
    <lineage>
        <taxon>Bacteria</taxon>
        <taxon>Pseudomonadati</taxon>
        <taxon>Pseudomonadota</taxon>
        <taxon>Gammaproteobacteria</taxon>
        <taxon>Enterobacterales</taxon>
        <taxon>Erwiniaceae</taxon>
        <taxon>Pantoea</taxon>
    </lineage>
</organism>
<keyword evidence="3" id="KW-1185">Reference proteome</keyword>
<keyword evidence="1" id="KW-0812">Transmembrane</keyword>
<reference evidence="2" key="1">
    <citation type="submission" date="2023-07" db="EMBL/GenBank/DDBJ databases">
        <title>The extreme plant-growth-promoting properties of Pantoea phytobeneficialis PF55 revealed by functional and genomic analysis.</title>
        <authorList>
            <person name="Nascimento F.X."/>
            <person name="Marcio R.J."/>
        </authorList>
    </citation>
    <scope>NUCLEOTIDE SEQUENCE</scope>
    <source>
        <strain evidence="2">PF55</strain>
    </source>
</reference>
<proteinExistence type="predicted"/>
<sequence>MKAALYRHWRRNEDFYRGARPAVLMITGLIITLAWELATK</sequence>